<dbReference type="InterPro" id="IPR026123">
    <property type="entry name" value="STIL"/>
</dbReference>
<feature type="region of interest" description="Disordered" evidence="1">
    <location>
        <begin position="431"/>
        <end position="597"/>
    </location>
</feature>
<reference evidence="4" key="2">
    <citation type="submission" date="2025-09" db="UniProtKB">
        <authorList>
            <consortium name="Ensembl"/>
        </authorList>
    </citation>
    <scope>IDENTIFICATION</scope>
</reference>
<dbReference type="GO" id="GO:1900087">
    <property type="term" value="P:positive regulation of G1/S transition of mitotic cell cycle"/>
    <property type="evidence" value="ECO:0007669"/>
    <property type="project" value="Ensembl"/>
</dbReference>
<organism evidence="4 5">
    <name type="scientific">Sphenodon punctatus</name>
    <name type="common">Tuatara</name>
    <name type="synonym">Hatteria punctata</name>
    <dbReference type="NCBI Taxonomy" id="8508"/>
    <lineage>
        <taxon>Eukaryota</taxon>
        <taxon>Metazoa</taxon>
        <taxon>Chordata</taxon>
        <taxon>Craniata</taxon>
        <taxon>Vertebrata</taxon>
        <taxon>Euteleostomi</taxon>
        <taxon>Lepidosauria</taxon>
        <taxon>Sphenodontia</taxon>
        <taxon>Sphenodontidae</taxon>
        <taxon>Sphenodon</taxon>
    </lineage>
</organism>
<keyword evidence="5" id="KW-1185">Reference proteome</keyword>
<dbReference type="Pfam" id="PF15253">
    <property type="entry name" value="STIL_N"/>
    <property type="match status" value="1"/>
</dbReference>
<dbReference type="GO" id="GO:0046601">
    <property type="term" value="P:positive regulation of centriole replication"/>
    <property type="evidence" value="ECO:0007669"/>
    <property type="project" value="Ensembl"/>
</dbReference>
<dbReference type="GeneTree" id="ENSGT00390000007310"/>
<feature type="region of interest" description="Disordered" evidence="1">
    <location>
        <begin position="826"/>
        <end position="845"/>
    </location>
</feature>
<dbReference type="InterPro" id="IPR057731">
    <property type="entry name" value="STIL_N"/>
</dbReference>
<gene>
    <name evidence="4" type="primary">STIL</name>
</gene>
<dbReference type="GO" id="GO:0005829">
    <property type="term" value="C:cytosol"/>
    <property type="evidence" value="ECO:0007669"/>
    <property type="project" value="Ensembl"/>
</dbReference>
<feature type="domain" description="STIL N-terminal" evidence="2">
    <location>
        <begin position="29"/>
        <end position="371"/>
    </location>
</feature>
<dbReference type="GO" id="GO:0120099">
    <property type="term" value="C:procentriole replication complex"/>
    <property type="evidence" value="ECO:0007669"/>
    <property type="project" value="Ensembl"/>
</dbReference>
<sequence length="1324" mass="144577">AVPISPLKWAKIVSSRMVPFSFPPSKCALWDPTPIGDVIGTHLSYYRNPKLLMAEKTLRLAYRHAKQSERKLFSCFLLGTLGVDEDGEGVSLTIDRFDPGREVAGGLRKVPTAPLPGDFWIPCTVNAQGPSSGEIIVHNSEDFALAFKVLQHSLCSRDSLDPSKLLTVRVHIASMENLDNLNFDFHWAAVTLANTLECTPVKPIPIIPTALARNLSSHMNIAQVQGTYKWGYLTMDQTRKLLLVLESDPKAYTLPLVGIWFSGVTHVYSPEIWACSLRYLFSSSVQERAFSESRSFLIVLYSLTHKEPEFYECLPCHGQTELGFQLLTNKETLHLFKNVEPLDKHPLQFELSAEIQNAETKFFSKISRNLSISPPQGSSPGKLSVSDHDSGVEDDVSPRPIPSPHPACQQVTKICPSVPELSIVFDGSFIESKPMPKHVDTTNNKNLPRQIQQPVKRSGLTGPLYYQSQCCDKDGQSNHTHVGDPSMRHLPSNMTPASKAHRGNPSVQRQPNYRTTGPQTRKSTGSSSSSSSPSTPCNGPSPDTSMHQPRPPSERLVPNHDGATQRKGETLKRTLTSNSKPPPAATQPPQPNFVLPPLNQKRLPELQIPVPQGPPCHPSCVCSCPLHGRIQYSPTNAWQGTEPILPTPTAEIQPDTYPESTCSVFHQNMGCSNICCRLICNTSSPINLGHPGKMVNCSSPLVSSLSPGGRVSCHTSPCNAQSCTAACVLTPVPKVESENGMMGLSLDAYRILTEQDRQLKLLQVQIQRLLEAQTLQCGSPKTTASNVLQSEKQEKLVAMETQSSPALHIRKSVSIAVSTGASLFWNTGSEGQEMPASQGKPDDAEISNEDISVSMNLERDASRISIASSLKAVDLPSFADSTHVVEEGSENNVSLLSFRNEQATTAPNSLLGESVSVCLQAEPLEGATNNEADVEHANPAVPSLQCHSPGDQKFYQDLLGHVNHFLKASSAENSDPPCTNEGVISNEHAAAQNTFDTKKSSASDLSLTDKDSVLTATLKQLRSLGVNFDSPGKIKKNAYKVENASILACINPKAVIPELNYMSFANVGVSGFAPNGADLSMEANAIALKYLSESQLSQLSRSRSGQKNPVDSSFQALFRTNLEKSTVGLSLISPNNMSFATKKYMKRYGLIQCNDGSDDEEEEHQANSSRIASSRDANIVDPISQPSLKPVLQGFSCRKEPSEKANERLWPLSLKCHVSESASNRPRSDSDGHVLRNITNEIPKLLPRPNEGSLQILKDLKPKPKLLAGRAEFTQHPDKENANVQILPEMQPSPTLETLNQTDSVNSVGTFLDVKHLRQLPKLF</sequence>
<feature type="compositionally biased region" description="Polar residues" evidence="1">
    <location>
        <begin position="505"/>
        <end position="522"/>
    </location>
</feature>
<feature type="compositionally biased region" description="Low complexity" evidence="1">
    <location>
        <begin position="523"/>
        <end position="542"/>
    </location>
</feature>
<evidence type="ECO:0000259" key="3">
    <source>
        <dbReference type="Pfam" id="PF25775"/>
    </source>
</evidence>
<evidence type="ECO:0000313" key="4">
    <source>
        <dbReference type="Ensembl" id="ENSSPUP00000014861.1"/>
    </source>
</evidence>
<dbReference type="GO" id="GO:0042802">
    <property type="term" value="F:identical protein binding"/>
    <property type="evidence" value="ECO:0007669"/>
    <property type="project" value="Ensembl"/>
</dbReference>
<dbReference type="GO" id="GO:0007224">
    <property type="term" value="P:smoothened signaling pathway"/>
    <property type="evidence" value="ECO:0007669"/>
    <property type="project" value="TreeGrafter"/>
</dbReference>
<dbReference type="Pfam" id="PF26399">
    <property type="entry name" value="PRM_STIL"/>
    <property type="match status" value="1"/>
</dbReference>
<dbReference type="GO" id="GO:0005654">
    <property type="term" value="C:nucleoplasm"/>
    <property type="evidence" value="ECO:0007669"/>
    <property type="project" value="Ensembl"/>
</dbReference>
<feature type="compositionally biased region" description="Pro residues" evidence="1">
    <location>
        <begin position="580"/>
        <end position="591"/>
    </location>
</feature>
<feature type="domain" description="STIL coiled coil region" evidence="3">
    <location>
        <begin position="747"/>
        <end position="774"/>
    </location>
</feature>
<protein>
    <submittedName>
        <fullName evidence="4">STIL centriolar assembly protein</fullName>
    </submittedName>
</protein>
<dbReference type="InterPro" id="IPR058559">
    <property type="entry name" value="PRM_STIL"/>
</dbReference>
<dbReference type="GO" id="GO:0051298">
    <property type="term" value="P:centrosome duplication"/>
    <property type="evidence" value="ECO:0007669"/>
    <property type="project" value="Ensembl"/>
</dbReference>
<feature type="compositionally biased region" description="Polar residues" evidence="1">
    <location>
        <begin position="441"/>
        <end position="455"/>
    </location>
</feature>
<feature type="compositionally biased region" description="Basic and acidic residues" evidence="1">
    <location>
        <begin position="563"/>
        <end position="572"/>
    </location>
</feature>
<proteinExistence type="predicted"/>
<dbReference type="Ensembl" id="ENSSPUT00000015851.1">
    <property type="protein sequence ID" value="ENSSPUP00000014861.1"/>
    <property type="gene ID" value="ENSSPUG00000011248.1"/>
</dbReference>
<dbReference type="InterPro" id="IPR057655">
    <property type="entry name" value="STIL_CC"/>
</dbReference>
<dbReference type="GO" id="GO:0005813">
    <property type="term" value="C:centrosome"/>
    <property type="evidence" value="ECO:0007669"/>
    <property type="project" value="Ensembl"/>
</dbReference>
<dbReference type="Proteomes" id="UP000694392">
    <property type="component" value="Unplaced"/>
</dbReference>
<feature type="region of interest" description="Disordered" evidence="1">
    <location>
        <begin position="373"/>
        <end position="410"/>
    </location>
</feature>
<feature type="region of interest" description="Disordered" evidence="1">
    <location>
        <begin position="1155"/>
        <end position="1185"/>
    </location>
</feature>
<dbReference type="PANTHER" id="PTHR15128">
    <property type="entry name" value="TAL1 SCL INTERRUPTING LOCUS"/>
    <property type="match status" value="1"/>
</dbReference>
<evidence type="ECO:0000313" key="5">
    <source>
        <dbReference type="Proteomes" id="UP000694392"/>
    </source>
</evidence>
<feature type="compositionally biased region" description="Polar residues" evidence="1">
    <location>
        <begin position="1166"/>
        <end position="1176"/>
    </location>
</feature>
<dbReference type="PANTHER" id="PTHR15128:SF0">
    <property type="entry name" value="SCL-INTERRUPTING LOCUS PROTEIN"/>
    <property type="match status" value="1"/>
</dbReference>
<accession>A0A8D0H3Q1</accession>
<dbReference type="Pfam" id="PF25775">
    <property type="entry name" value="CC_STIL"/>
    <property type="match status" value="1"/>
</dbReference>
<dbReference type="GO" id="GO:0005814">
    <property type="term" value="C:centriole"/>
    <property type="evidence" value="ECO:0007669"/>
    <property type="project" value="Ensembl"/>
</dbReference>
<dbReference type="GO" id="GO:0071539">
    <property type="term" value="P:protein localization to centrosome"/>
    <property type="evidence" value="ECO:0007669"/>
    <property type="project" value="Ensembl"/>
</dbReference>
<evidence type="ECO:0000256" key="1">
    <source>
        <dbReference type="SAM" id="MobiDB-lite"/>
    </source>
</evidence>
<name>A0A8D0H3Q1_SPHPU</name>
<dbReference type="GO" id="GO:0007052">
    <property type="term" value="P:mitotic spindle organization"/>
    <property type="evidence" value="ECO:0007669"/>
    <property type="project" value="Ensembl"/>
</dbReference>
<dbReference type="GO" id="GO:0036064">
    <property type="term" value="C:ciliary basal body"/>
    <property type="evidence" value="ECO:0007669"/>
    <property type="project" value="Ensembl"/>
</dbReference>
<evidence type="ECO:0000259" key="2">
    <source>
        <dbReference type="Pfam" id="PF15253"/>
    </source>
</evidence>
<reference evidence="4" key="1">
    <citation type="submission" date="2025-08" db="UniProtKB">
        <authorList>
            <consortium name="Ensembl"/>
        </authorList>
    </citation>
    <scope>IDENTIFICATION</scope>
</reference>